<organism evidence="3 4">
    <name type="scientific">Photobacterium alginatilyticum</name>
    <dbReference type="NCBI Taxonomy" id="1775171"/>
    <lineage>
        <taxon>Bacteria</taxon>
        <taxon>Pseudomonadati</taxon>
        <taxon>Pseudomonadota</taxon>
        <taxon>Gammaproteobacteria</taxon>
        <taxon>Vibrionales</taxon>
        <taxon>Vibrionaceae</taxon>
        <taxon>Photobacterium</taxon>
    </lineage>
</organism>
<gene>
    <name evidence="3" type="ORF">EIZ48_10290</name>
</gene>
<evidence type="ECO:0000313" key="3">
    <source>
        <dbReference type="EMBL" id="NBI52964.1"/>
    </source>
</evidence>
<dbReference type="Proteomes" id="UP000738517">
    <property type="component" value="Unassembled WGS sequence"/>
</dbReference>
<dbReference type="NCBIfam" id="TIGR01891">
    <property type="entry name" value="amidohydrolases"/>
    <property type="match status" value="1"/>
</dbReference>
<dbReference type="Gene3D" id="3.30.70.360">
    <property type="match status" value="1"/>
</dbReference>
<dbReference type="InterPro" id="IPR017439">
    <property type="entry name" value="Amidohydrolase"/>
</dbReference>
<accession>A0ABW9YGP2</accession>
<dbReference type="PIRSF" id="PIRSF005962">
    <property type="entry name" value="Pept_M20D_amidohydro"/>
    <property type="match status" value="1"/>
</dbReference>
<dbReference type="InterPro" id="IPR036264">
    <property type="entry name" value="Bact_exopeptidase_dim_dom"/>
</dbReference>
<name>A0ABW9YGP2_9GAMM</name>
<evidence type="ECO:0000256" key="1">
    <source>
        <dbReference type="ARBA" id="ARBA00022801"/>
    </source>
</evidence>
<reference evidence="3 4" key="1">
    <citation type="journal article" date="2017" name="Int. J. Syst. Evol. Microbiol.">
        <title>Photobacterium alginatilyticum sp. nov., a marine bacterium isolated from bottom seawater.</title>
        <authorList>
            <person name="Wang X."/>
            <person name="Wang Y."/>
            <person name="Yang X."/>
            <person name="Sun H."/>
            <person name="Li B."/>
            <person name="Zhang X.H."/>
        </authorList>
    </citation>
    <scope>NUCLEOTIDE SEQUENCE [LARGE SCALE GENOMIC DNA]</scope>
    <source>
        <strain evidence="3 4">P03D4</strain>
    </source>
</reference>
<dbReference type="PANTHER" id="PTHR11014:SF169">
    <property type="entry name" value="CLAN MH, FAMILY M20, PEPTIDASE T-LIKE METALLOPEPTIDASE"/>
    <property type="match status" value="1"/>
</dbReference>
<dbReference type="Pfam" id="PF07687">
    <property type="entry name" value="M20_dimer"/>
    <property type="match status" value="1"/>
</dbReference>
<protein>
    <submittedName>
        <fullName evidence="3">Amidohydrolase</fullName>
    </submittedName>
</protein>
<dbReference type="SUPFAM" id="SSF55031">
    <property type="entry name" value="Bacterial exopeptidase dimerisation domain"/>
    <property type="match status" value="1"/>
</dbReference>
<dbReference type="EMBL" id="RSEJ01000009">
    <property type="protein sequence ID" value="NBI52964.1"/>
    <property type="molecule type" value="Genomic_DNA"/>
</dbReference>
<keyword evidence="4" id="KW-1185">Reference proteome</keyword>
<keyword evidence="1" id="KW-0378">Hydrolase</keyword>
<sequence>MNNLSDNACEFDAIRFRRQLHQRPELSSFEENTALSIALQLEAFGLIPSTGIGGHGVVCTIDSGHPGETTLLRADFDALPITEKNAFSYCSQHEGVMHACGHDGHTATLMAVAQTLSVNPPRQGKVILLFQPAEETGTGAASMLNDAWLAEQRVDNVFAYHNLPGYPLHTVIVKPDAFACASTGVTIELEGKTSHAARPENGVNPTTAMLKVIEFLQSMPTSYRDSFTLVTVVHALLGEEAFGTAPGKATIMATLRSDNSAVLNDMKQDLCEMVSTLAAQDKLTSQVQWQESFNAVINSPKHCELVCEQANELGLPIEILSEPMRWSEDVAEFLEKWSGALFCLGSGSGHPELHNPDYDFPDALISSASGLFLGIIRQIHHSE</sequence>
<evidence type="ECO:0000259" key="2">
    <source>
        <dbReference type="Pfam" id="PF07687"/>
    </source>
</evidence>
<dbReference type="Gene3D" id="3.40.630.10">
    <property type="entry name" value="Zn peptidases"/>
    <property type="match status" value="1"/>
</dbReference>
<dbReference type="SUPFAM" id="SSF53187">
    <property type="entry name" value="Zn-dependent exopeptidases"/>
    <property type="match status" value="1"/>
</dbReference>
<feature type="domain" description="Peptidase M20 dimerisation" evidence="2">
    <location>
        <begin position="183"/>
        <end position="280"/>
    </location>
</feature>
<dbReference type="Pfam" id="PF01546">
    <property type="entry name" value="Peptidase_M20"/>
    <property type="match status" value="1"/>
</dbReference>
<dbReference type="InterPro" id="IPR002933">
    <property type="entry name" value="Peptidase_M20"/>
</dbReference>
<dbReference type="PANTHER" id="PTHR11014">
    <property type="entry name" value="PEPTIDASE M20 FAMILY MEMBER"/>
    <property type="match status" value="1"/>
</dbReference>
<evidence type="ECO:0000313" key="4">
    <source>
        <dbReference type="Proteomes" id="UP000738517"/>
    </source>
</evidence>
<dbReference type="RefSeq" id="WP_160650669.1">
    <property type="nucleotide sequence ID" value="NZ_RSEJ01000009.1"/>
</dbReference>
<comment type="caution">
    <text evidence="3">The sequence shown here is derived from an EMBL/GenBank/DDBJ whole genome shotgun (WGS) entry which is preliminary data.</text>
</comment>
<dbReference type="InterPro" id="IPR011650">
    <property type="entry name" value="Peptidase_M20_dimer"/>
</dbReference>
<proteinExistence type="predicted"/>